<protein>
    <submittedName>
        <fullName evidence="2">Uncharacterized protein</fullName>
    </submittedName>
</protein>
<dbReference type="Proteomes" id="UP000593565">
    <property type="component" value="Unassembled WGS sequence"/>
</dbReference>
<proteinExistence type="predicted"/>
<evidence type="ECO:0000313" key="2">
    <source>
        <dbReference type="EMBL" id="KAF4092885.1"/>
    </source>
</evidence>
<evidence type="ECO:0000313" key="3">
    <source>
        <dbReference type="Proteomes" id="UP000593565"/>
    </source>
</evidence>
<dbReference type="EMBL" id="JAAGNN010000002">
    <property type="protein sequence ID" value="KAF4092885.1"/>
    <property type="molecule type" value="Genomic_DNA"/>
</dbReference>
<name>A0A7J6BCS5_AMEME</name>
<feature type="compositionally biased region" description="Basic and acidic residues" evidence="1">
    <location>
        <begin position="22"/>
        <end position="40"/>
    </location>
</feature>
<dbReference type="AlphaFoldDB" id="A0A7J6BCS5"/>
<gene>
    <name evidence="2" type="ORF">AMELA_G00026340</name>
</gene>
<feature type="region of interest" description="Disordered" evidence="1">
    <location>
        <begin position="22"/>
        <end position="41"/>
    </location>
</feature>
<reference evidence="2 3" key="1">
    <citation type="submission" date="2020-02" db="EMBL/GenBank/DDBJ databases">
        <title>A chromosome-scale genome assembly of the black bullhead catfish (Ameiurus melas).</title>
        <authorList>
            <person name="Wen M."/>
            <person name="Zham M."/>
            <person name="Cabau C."/>
            <person name="Klopp C."/>
            <person name="Donnadieu C."/>
            <person name="Roques C."/>
            <person name="Bouchez O."/>
            <person name="Lampietro C."/>
            <person name="Jouanno E."/>
            <person name="Herpin A."/>
            <person name="Louis A."/>
            <person name="Berthelot C."/>
            <person name="Parey E."/>
            <person name="Roest-Crollius H."/>
            <person name="Braasch I."/>
            <person name="Postlethwait J."/>
            <person name="Robinson-Rechavi M."/>
            <person name="Echchiki A."/>
            <person name="Begum T."/>
            <person name="Montfort J."/>
            <person name="Schartl M."/>
            <person name="Bobe J."/>
            <person name="Guiguen Y."/>
        </authorList>
    </citation>
    <scope>NUCLEOTIDE SEQUENCE [LARGE SCALE GENOMIC DNA]</scope>
    <source>
        <strain evidence="2">M_S1</strain>
        <tissue evidence="2">Blood</tissue>
    </source>
</reference>
<accession>A0A7J6BCS5</accession>
<keyword evidence="3" id="KW-1185">Reference proteome</keyword>
<organism evidence="2 3">
    <name type="scientific">Ameiurus melas</name>
    <name type="common">Black bullhead</name>
    <name type="synonym">Silurus melas</name>
    <dbReference type="NCBI Taxonomy" id="219545"/>
    <lineage>
        <taxon>Eukaryota</taxon>
        <taxon>Metazoa</taxon>
        <taxon>Chordata</taxon>
        <taxon>Craniata</taxon>
        <taxon>Vertebrata</taxon>
        <taxon>Euteleostomi</taxon>
        <taxon>Actinopterygii</taxon>
        <taxon>Neopterygii</taxon>
        <taxon>Teleostei</taxon>
        <taxon>Ostariophysi</taxon>
        <taxon>Siluriformes</taxon>
        <taxon>Ictaluridae</taxon>
        <taxon>Ameiurus</taxon>
    </lineage>
</organism>
<evidence type="ECO:0000256" key="1">
    <source>
        <dbReference type="SAM" id="MobiDB-lite"/>
    </source>
</evidence>
<comment type="caution">
    <text evidence="2">The sequence shown here is derived from an EMBL/GenBank/DDBJ whole genome shotgun (WGS) entry which is preliminary data.</text>
</comment>
<sequence length="68" mass="7531">MGSRCVQFGVILSHSLILDNRGAEKERKGKRREEKRREGGRVGISGSALLCAPARAVNMDEWPPRALL</sequence>